<dbReference type="AlphaFoldDB" id="W2RZI9"/>
<dbReference type="VEuPathDB" id="FungiDB:HMPREF1541_03697"/>
<name>W2RZI9_CYPE1</name>
<dbReference type="Gene3D" id="3.40.50.720">
    <property type="entry name" value="NAD(P)-binding Rossmann-like Domain"/>
    <property type="match status" value="1"/>
</dbReference>
<dbReference type="PRINTS" id="PR00081">
    <property type="entry name" value="GDHRDH"/>
</dbReference>
<dbReference type="PROSITE" id="PS00061">
    <property type="entry name" value="ADH_SHORT"/>
    <property type="match status" value="1"/>
</dbReference>
<protein>
    <submittedName>
        <fullName evidence="5">Uncharacterized protein</fullName>
    </submittedName>
</protein>
<dbReference type="PANTHER" id="PTHR44229:SF4">
    <property type="entry name" value="15-HYDROXYPROSTAGLANDIN DEHYDROGENASE [NAD(+)]"/>
    <property type="match status" value="1"/>
</dbReference>
<dbReference type="Pfam" id="PF00106">
    <property type="entry name" value="adh_short"/>
    <property type="match status" value="1"/>
</dbReference>
<dbReference type="HOGENOM" id="CLU_010194_13_0_1"/>
<proteinExistence type="inferred from homology"/>
<dbReference type="SUPFAM" id="SSF51735">
    <property type="entry name" value="NAD(P)-binding Rossmann-fold domains"/>
    <property type="match status" value="1"/>
</dbReference>
<dbReference type="RefSeq" id="XP_008716269.1">
    <property type="nucleotide sequence ID" value="XM_008718047.1"/>
</dbReference>
<reference evidence="5 6" key="1">
    <citation type="submission" date="2013-03" db="EMBL/GenBank/DDBJ databases">
        <title>The Genome Sequence of Phialophora europaea CBS 101466.</title>
        <authorList>
            <consortium name="The Broad Institute Genomics Platform"/>
            <person name="Cuomo C."/>
            <person name="de Hoog S."/>
            <person name="Gorbushina A."/>
            <person name="Walker B."/>
            <person name="Young S.K."/>
            <person name="Zeng Q."/>
            <person name="Gargeya S."/>
            <person name="Fitzgerald M."/>
            <person name="Haas B."/>
            <person name="Abouelleil A."/>
            <person name="Allen A.W."/>
            <person name="Alvarado L."/>
            <person name="Arachchi H.M."/>
            <person name="Berlin A.M."/>
            <person name="Chapman S.B."/>
            <person name="Gainer-Dewar J."/>
            <person name="Goldberg J."/>
            <person name="Griggs A."/>
            <person name="Gujja S."/>
            <person name="Hansen M."/>
            <person name="Howarth C."/>
            <person name="Imamovic A."/>
            <person name="Ireland A."/>
            <person name="Larimer J."/>
            <person name="McCowan C."/>
            <person name="Murphy C."/>
            <person name="Pearson M."/>
            <person name="Poon T.W."/>
            <person name="Priest M."/>
            <person name="Roberts A."/>
            <person name="Saif S."/>
            <person name="Shea T."/>
            <person name="Sisk P."/>
            <person name="Sykes S."/>
            <person name="Wortman J."/>
            <person name="Nusbaum C."/>
            <person name="Birren B."/>
        </authorList>
    </citation>
    <scope>NUCLEOTIDE SEQUENCE [LARGE SCALE GENOMIC DNA]</scope>
    <source>
        <strain evidence="5 6">CBS 101466</strain>
    </source>
</reference>
<evidence type="ECO:0000256" key="4">
    <source>
        <dbReference type="RuleBase" id="RU000363"/>
    </source>
</evidence>
<evidence type="ECO:0000313" key="5">
    <source>
        <dbReference type="EMBL" id="ETN41760.1"/>
    </source>
</evidence>
<keyword evidence="2" id="KW-0521">NADP</keyword>
<dbReference type="Proteomes" id="UP000030752">
    <property type="component" value="Unassembled WGS sequence"/>
</dbReference>
<keyword evidence="3" id="KW-0560">Oxidoreductase</keyword>
<evidence type="ECO:0000313" key="6">
    <source>
        <dbReference type="Proteomes" id="UP000030752"/>
    </source>
</evidence>
<dbReference type="GO" id="GO:0005737">
    <property type="term" value="C:cytoplasm"/>
    <property type="evidence" value="ECO:0007669"/>
    <property type="project" value="TreeGrafter"/>
</dbReference>
<dbReference type="InterPro" id="IPR002347">
    <property type="entry name" value="SDR_fam"/>
</dbReference>
<evidence type="ECO:0000256" key="1">
    <source>
        <dbReference type="ARBA" id="ARBA00006484"/>
    </source>
</evidence>
<evidence type="ECO:0000256" key="3">
    <source>
        <dbReference type="ARBA" id="ARBA00023002"/>
    </source>
</evidence>
<organism evidence="5 6">
    <name type="scientific">Cyphellophora europaea (strain CBS 101466)</name>
    <name type="common">Phialophora europaea</name>
    <dbReference type="NCBI Taxonomy" id="1220924"/>
    <lineage>
        <taxon>Eukaryota</taxon>
        <taxon>Fungi</taxon>
        <taxon>Dikarya</taxon>
        <taxon>Ascomycota</taxon>
        <taxon>Pezizomycotina</taxon>
        <taxon>Eurotiomycetes</taxon>
        <taxon>Chaetothyriomycetidae</taxon>
        <taxon>Chaetothyriales</taxon>
        <taxon>Cyphellophoraceae</taxon>
        <taxon>Cyphellophora</taxon>
    </lineage>
</organism>
<keyword evidence="6" id="KW-1185">Reference proteome</keyword>
<dbReference type="EMBL" id="KB822719">
    <property type="protein sequence ID" value="ETN41760.1"/>
    <property type="molecule type" value="Genomic_DNA"/>
</dbReference>
<dbReference type="InParanoid" id="W2RZI9"/>
<dbReference type="eggNOG" id="KOG4169">
    <property type="taxonomic scope" value="Eukaryota"/>
</dbReference>
<dbReference type="PRINTS" id="PR00080">
    <property type="entry name" value="SDRFAMILY"/>
</dbReference>
<comment type="similarity">
    <text evidence="1 4">Belongs to the short-chain dehydrogenases/reductases (SDR) family.</text>
</comment>
<evidence type="ECO:0000256" key="2">
    <source>
        <dbReference type="ARBA" id="ARBA00022857"/>
    </source>
</evidence>
<dbReference type="PANTHER" id="PTHR44229">
    <property type="entry name" value="15-HYDROXYPROSTAGLANDIN DEHYDROGENASE [NAD(+)]"/>
    <property type="match status" value="1"/>
</dbReference>
<dbReference type="InterPro" id="IPR036291">
    <property type="entry name" value="NAD(P)-bd_dom_sf"/>
</dbReference>
<gene>
    <name evidence="5" type="ORF">HMPREF1541_03697</name>
</gene>
<dbReference type="GO" id="GO:0016491">
    <property type="term" value="F:oxidoreductase activity"/>
    <property type="evidence" value="ECO:0007669"/>
    <property type="project" value="UniProtKB-KW"/>
</dbReference>
<dbReference type="GeneID" id="19971036"/>
<accession>W2RZI9</accession>
<sequence length="276" mass="30368">MGIDIARHFHQLNYRVAIVGRKAEPGHRLADELDASRATADFFPCELQSYASQSSLFRAVHQKWNRVDVLAANAGIVDLSSVYLYAHRNKPLSELPPEPDLSCTDIDYKGVIYGTTLATHFMRHNPTPGGKIIITGSIGAIFPHRSYPEYCGAKAAVLQFVRGIAPLLKRKENITINCVLPGAVDTPIVPPEMIKAVSPECVTKISTVIKAYDEFLLHDEANDKTGQAVEASADQIFYYDLPEMANGYKTARAVTVWEPLFRAMHGEDSGLEGAIP</sequence>
<dbReference type="STRING" id="1220924.W2RZI9"/>
<dbReference type="InterPro" id="IPR020904">
    <property type="entry name" value="Sc_DH/Rdtase_CS"/>
</dbReference>
<dbReference type="OrthoDB" id="5371740at2759"/>